<reference evidence="2" key="1">
    <citation type="journal article" date="2022" name="Mol. Ecol. Resour.">
        <title>The genomes of chicory, endive, great burdock and yacon provide insights into Asteraceae palaeo-polyploidization history and plant inulin production.</title>
        <authorList>
            <person name="Fan W."/>
            <person name="Wang S."/>
            <person name="Wang H."/>
            <person name="Wang A."/>
            <person name="Jiang F."/>
            <person name="Liu H."/>
            <person name="Zhao H."/>
            <person name="Xu D."/>
            <person name="Zhang Y."/>
        </authorList>
    </citation>
    <scope>NUCLEOTIDE SEQUENCE [LARGE SCALE GENOMIC DNA]</scope>
    <source>
        <strain evidence="2">cv. Yunnan</strain>
    </source>
</reference>
<evidence type="ECO:0000313" key="2">
    <source>
        <dbReference type="Proteomes" id="UP001056120"/>
    </source>
</evidence>
<dbReference type="EMBL" id="CM042041">
    <property type="protein sequence ID" value="KAI3712516.1"/>
    <property type="molecule type" value="Genomic_DNA"/>
</dbReference>
<accession>A0ACB9AS28</accession>
<comment type="caution">
    <text evidence="1">The sequence shown here is derived from an EMBL/GenBank/DDBJ whole genome shotgun (WGS) entry which is preliminary data.</text>
</comment>
<gene>
    <name evidence="1" type="ORF">L1987_71074</name>
</gene>
<keyword evidence="2" id="KW-1185">Reference proteome</keyword>
<organism evidence="1 2">
    <name type="scientific">Smallanthus sonchifolius</name>
    <dbReference type="NCBI Taxonomy" id="185202"/>
    <lineage>
        <taxon>Eukaryota</taxon>
        <taxon>Viridiplantae</taxon>
        <taxon>Streptophyta</taxon>
        <taxon>Embryophyta</taxon>
        <taxon>Tracheophyta</taxon>
        <taxon>Spermatophyta</taxon>
        <taxon>Magnoliopsida</taxon>
        <taxon>eudicotyledons</taxon>
        <taxon>Gunneridae</taxon>
        <taxon>Pentapetalae</taxon>
        <taxon>asterids</taxon>
        <taxon>campanulids</taxon>
        <taxon>Asterales</taxon>
        <taxon>Asteraceae</taxon>
        <taxon>Asteroideae</taxon>
        <taxon>Heliantheae alliance</taxon>
        <taxon>Millerieae</taxon>
        <taxon>Smallanthus</taxon>
    </lineage>
</organism>
<name>A0ACB9AS28_9ASTR</name>
<proteinExistence type="predicted"/>
<sequence length="124" mass="13487">MLLDIELIELRLAHSKKREGLTCAISALTYQPPSPVQTKIIRTDEGRPPPASSATSGLLARIKFLENPSASSTTSVHAKTIRTDQIFHGGFRSYVANGFDGVNGAVANDFRSACDSRPNLRFRS</sequence>
<reference evidence="1 2" key="2">
    <citation type="journal article" date="2022" name="Mol. Ecol. Resour.">
        <title>The genomes of chicory, endive, great burdock and yacon provide insights into Asteraceae paleo-polyploidization history and plant inulin production.</title>
        <authorList>
            <person name="Fan W."/>
            <person name="Wang S."/>
            <person name="Wang H."/>
            <person name="Wang A."/>
            <person name="Jiang F."/>
            <person name="Liu H."/>
            <person name="Zhao H."/>
            <person name="Xu D."/>
            <person name="Zhang Y."/>
        </authorList>
    </citation>
    <scope>NUCLEOTIDE SEQUENCE [LARGE SCALE GENOMIC DNA]</scope>
    <source>
        <strain evidence="2">cv. Yunnan</strain>
        <tissue evidence="1">Leaves</tissue>
    </source>
</reference>
<protein>
    <submittedName>
        <fullName evidence="1">Uncharacterized protein</fullName>
    </submittedName>
</protein>
<dbReference type="Proteomes" id="UP001056120">
    <property type="component" value="Linkage Group LG24"/>
</dbReference>
<evidence type="ECO:0000313" key="1">
    <source>
        <dbReference type="EMBL" id="KAI3712516.1"/>
    </source>
</evidence>